<reference evidence="2" key="1">
    <citation type="submission" date="2025-02" db="EMBL/GenBank/DDBJ databases">
        <authorList>
            <consortium name="NCBI Genome Project"/>
        </authorList>
    </citation>
    <scope>NUCLEOTIDE SEQUENCE</scope>
</reference>
<dbReference type="RefSeq" id="XP_059601966.1">
    <property type="nucleotide sequence ID" value="XM_059743656.1"/>
</dbReference>
<sequence>MRSSKSEYDDFDVPITTNILEPWLLYAMLPFDDANAVSHLVGKGESSPINTTIDMLLYILFVLYAHRTVVSPIDWLEATAPPPGCDLGTGSVYGPGYTPRLSLSSPVKPEQTDCLNERSTITLCISFRALSTLPQLANLPLRLRDHSRLMKKTFINAATLSIAGTAAIAPGWVAVTADVDDEMMGVKPSWKLPMLRLSLTTLKLFLVPERKIDIEQELKRHHCLKLRRTSMTDLAICLIGYRRVSISAFAVRDVTDDEFILLLFAVHATCCTFLGHRHQPNTGVCVGGPLLGDIKKLSGQYDPQSDPTVAINALVRGSGSQSWGSECEQRTNYRTALIACHGSVTI</sequence>
<proteinExistence type="predicted"/>
<evidence type="ECO:0000256" key="1">
    <source>
        <dbReference type="SAM" id="Phobius"/>
    </source>
</evidence>
<gene>
    <name evidence="2" type="ORF">An12g09320</name>
</gene>
<name>A0AAJ8BT72_ASPNG</name>
<reference evidence="2" key="2">
    <citation type="submission" date="2025-08" db="UniProtKB">
        <authorList>
            <consortium name="RefSeq"/>
        </authorList>
    </citation>
    <scope>IDENTIFICATION</scope>
</reference>
<evidence type="ECO:0000313" key="2">
    <source>
        <dbReference type="RefSeq" id="XP_059601966.1"/>
    </source>
</evidence>
<dbReference type="AlphaFoldDB" id="A0AAJ8BT72"/>
<dbReference type="GeneID" id="84592726"/>
<keyword evidence="1" id="KW-0812">Transmembrane</keyword>
<accession>A0AAJ8BT72</accession>
<organism evidence="2">
    <name type="scientific">Aspergillus niger</name>
    <dbReference type="NCBI Taxonomy" id="5061"/>
    <lineage>
        <taxon>Eukaryota</taxon>
        <taxon>Fungi</taxon>
        <taxon>Dikarya</taxon>
        <taxon>Ascomycota</taxon>
        <taxon>Pezizomycotina</taxon>
        <taxon>Eurotiomycetes</taxon>
        <taxon>Eurotiomycetidae</taxon>
        <taxon>Eurotiales</taxon>
        <taxon>Aspergillaceae</taxon>
        <taxon>Aspergillus</taxon>
        <taxon>Aspergillus subgen. Circumdati</taxon>
    </lineage>
</organism>
<keyword evidence="1" id="KW-0472">Membrane</keyword>
<keyword evidence="1" id="KW-1133">Transmembrane helix</keyword>
<dbReference type="KEGG" id="ang:An12g09320"/>
<protein>
    <submittedName>
        <fullName evidence="2">Uncharacterized protein</fullName>
    </submittedName>
</protein>
<dbReference type="VEuPathDB" id="FungiDB:An12g09320"/>
<feature type="transmembrane region" description="Helical" evidence="1">
    <location>
        <begin position="154"/>
        <end position="175"/>
    </location>
</feature>